<dbReference type="AlphaFoldDB" id="A0A815N2C0"/>
<evidence type="ECO:0000256" key="1">
    <source>
        <dbReference type="ARBA" id="ARBA00004370"/>
    </source>
</evidence>
<dbReference type="InterPro" id="IPR024034">
    <property type="entry name" value="ATPase_F1/V1_b/a_C"/>
</dbReference>
<evidence type="ECO:0000256" key="11">
    <source>
        <dbReference type="ARBA" id="ARBA00023196"/>
    </source>
</evidence>
<evidence type="ECO:0000259" key="14">
    <source>
        <dbReference type="Pfam" id="PF22919"/>
    </source>
</evidence>
<keyword evidence="5" id="KW-0547">Nucleotide-binding</keyword>
<accession>A0A815N2C0</accession>
<evidence type="ECO:0000256" key="5">
    <source>
        <dbReference type="ARBA" id="ARBA00022741"/>
    </source>
</evidence>
<dbReference type="GO" id="GO:0046933">
    <property type="term" value="F:proton-transporting ATP synthase activity, rotational mechanism"/>
    <property type="evidence" value="ECO:0007669"/>
    <property type="project" value="TreeGrafter"/>
</dbReference>
<dbReference type="CDD" id="cd18110">
    <property type="entry name" value="ATP-synt_F1_beta_C"/>
    <property type="match status" value="1"/>
</dbReference>
<feature type="domain" description="ATPase F1/V1/A1 complex alpha/beta subunit nucleotide-binding" evidence="13">
    <location>
        <begin position="2"/>
        <end position="47"/>
    </location>
</feature>
<dbReference type="PANTHER" id="PTHR15184:SF71">
    <property type="entry name" value="ATP SYNTHASE SUBUNIT BETA, MITOCHONDRIAL"/>
    <property type="match status" value="1"/>
</dbReference>
<evidence type="ECO:0000256" key="3">
    <source>
        <dbReference type="ARBA" id="ARBA00012473"/>
    </source>
</evidence>
<dbReference type="InterPro" id="IPR055190">
    <property type="entry name" value="ATP-synt_VA_C"/>
</dbReference>
<evidence type="ECO:0000313" key="15">
    <source>
        <dbReference type="EMBL" id="CAF1174686.1"/>
    </source>
</evidence>
<evidence type="ECO:0000259" key="13">
    <source>
        <dbReference type="Pfam" id="PF00006"/>
    </source>
</evidence>
<keyword evidence="9" id="KW-0406">Ion transport</keyword>
<dbReference type="InterPro" id="IPR020003">
    <property type="entry name" value="ATPase_a/bsu_AS"/>
</dbReference>
<comment type="subcellular location">
    <subcellularLocation>
        <location evidence="1">Membrane</location>
    </subcellularLocation>
</comment>
<dbReference type="SUPFAM" id="SSF52540">
    <property type="entry name" value="P-loop containing nucleoside triphosphate hydrolases"/>
    <property type="match status" value="1"/>
</dbReference>
<dbReference type="PROSITE" id="PS00152">
    <property type="entry name" value="ATPASE_ALPHA_BETA"/>
    <property type="match status" value="1"/>
</dbReference>
<evidence type="ECO:0000256" key="8">
    <source>
        <dbReference type="ARBA" id="ARBA00022967"/>
    </source>
</evidence>
<dbReference type="FunFam" id="1.10.1140.10:FF:000001">
    <property type="entry name" value="ATP synthase subunit beta"/>
    <property type="match status" value="1"/>
</dbReference>
<sequence length="169" mass="18443">AIYVPADDLTDPAPATTFAHLDATTVLSRGIAELGIYPAVDPLDSTSRILDPNIVGEEHYSVARSIQKTLQDYKSLQDIIAILGMDELSDDDKLTVARARKIQRFLSQPFQVAEVFTGTPGKLVPLKETIKGFKMVLNGELDHLPEGAFYMVGGIEDVSARAEKLASER</sequence>
<dbReference type="GO" id="GO:0042776">
    <property type="term" value="P:proton motive force-driven mitochondrial ATP synthesis"/>
    <property type="evidence" value="ECO:0007669"/>
    <property type="project" value="TreeGrafter"/>
</dbReference>
<dbReference type="InterPro" id="IPR050053">
    <property type="entry name" value="ATPase_alpha/beta_chains"/>
</dbReference>
<dbReference type="Pfam" id="PF22919">
    <property type="entry name" value="ATP-synt_VA_C"/>
    <property type="match status" value="1"/>
</dbReference>
<protein>
    <recommendedName>
        <fullName evidence="3">H(+)-transporting two-sector ATPase</fullName>
        <ecNumber evidence="3">7.1.2.2</ecNumber>
    </recommendedName>
</protein>
<dbReference type="PANTHER" id="PTHR15184">
    <property type="entry name" value="ATP SYNTHASE"/>
    <property type="match status" value="1"/>
</dbReference>
<keyword evidence="8" id="KW-1278">Translocase</keyword>
<evidence type="ECO:0000256" key="4">
    <source>
        <dbReference type="ARBA" id="ARBA00022448"/>
    </source>
</evidence>
<dbReference type="GO" id="GO:0045259">
    <property type="term" value="C:proton-transporting ATP synthase complex"/>
    <property type="evidence" value="ECO:0007669"/>
    <property type="project" value="UniProtKB-KW"/>
</dbReference>
<evidence type="ECO:0000256" key="9">
    <source>
        <dbReference type="ARBA" id="ARBA00023065"/>
    </source>
</evidence>
<name>A0A815N2C0_9BILA</name>
<dbReference type="InterPro" id="IPR027417">
    <property type="entry name" value="P-loop_NTPase"/>
</dbReference>
<proteinExistence type="inferred from homology"/>
<keyword evidence="7" id="KW-0067">ATP-binding</keyword>
<keyword evidence="6" id="KW-0375">Hydrogen ion transport</keyword>
<dbReference type="GO" id="GO:0005524">
    <property type="term" value="F:ATP binding"/>
    <property type="evidence" value="ECO:0007669"/>
    <property type="project" value="UniProtKB-KW"/>
</dbReference>
<dbReference type="Gene3D" id="3.40.50.300">
    <property type="entry name" value="P-loop containing nucleotide triphosphate hydrolases"/>
    <property type="match status" value="1"/>
</dbReference>
<comment type="caution">
    <text evidence="16">The sequence shown here is derived from an EMBL/GenBank/DDBJ whole genome shotgun (WGS) entry which is preliminary data.</text>
</comment>
<dbReference type="EMBL" id="CAJNOH010001091">
    <property type="protein sequence ID" value="CAF1174686.1"/>
    <property type="molecule type" value="Genomic_DNA"/>
</dbReference>
<dbReference type="Pfam" id="PF00006">
    <property type="entry name" value="ATP-synt_ab"/>
    <property type="match status" value="1"/>
</dbReference>
<dbReference type="EMBL" id="CAJNOL010001873">
    <property type="protein sequence ID" value="CAF1431437.1"/>
    <property type="molecule type" value="Genomic_DNA"/>
</dbReference>
<keyword evidence="12" id="KW-0066">ATP synthesis</keyword>
<dbReference type="SUPFAM" id="SSF47917">
    <property type="entry name" value="C-terminal domain of alpha and beta subunits of F1 ATP synthase"/>
    <property type="match status" value="1"/>
</dbReference>
<evidence type="ECO:0000256" key="6">
    <source>
        <dbReference type="ARBA" id="ARBA00022781"/>
    </source>
</evidence>
<dbReference type="Proteomes" id="UP000663870">
    <property type="component" value="Unassembled WGS sequence"/>
</dbReference>
<keyword evidence="17" id="KW-1185">Reference proteome</keyword>
<dbReference type="EC" id="7.1.2.2" evidence="3"/>
<keyword evidence="4" id="KW-0813">Transport</keyword>
<dbReference type="InterPro" id="IPR000194">
    <property type="entry name" value="ATPase_F1/V1/A1_a/bsu_nucl-bd"/>
</dbReference>
<evidence type="ECO:0000313" key="16">
    <source>
        <dbReference type="EMBL" id="CAF1431437.1"/>
    </source>
</evidence>
<feature type="non-terminal residue" evidence="16">
    <location>
        <position position="1"/>
    </location>
</feature>
<keyword evidence="11" id="KW-0139">CF(1)</keyword>
<evidence type="ECO:0000256" key="12">
    <source>
        <dbReference type="ARBA" id="ARBA00023310"/>
    </source>
</evidence>
<comment type="similarity">
    <text evidence="2">Belongs to the ATPase alpha/beta chains family.</text>
</comment>
<keyword evidence="10" id="KW-0472">Membrane</keyword>
<feature type="domain" description="ATP synthase A/B type C-terminal" evidence="14">
    <location>
        <begin position="53"/>
        <end position="142"/>
    </location>
</feature>
<evidence type="ECO:0000256" key="2">
    <source>
        <dbReference type="ARBA" id="ARBA00008936"/>
    </source>
</evidence>
<organism evidence="16 17">
    <name type="scientific">Rotaria sordida</name>
    <dbReference type="NCBI Taxonomy" id="392033"/>
    <lineage>
        <taxon>Eukaryota</taxon>
        <taxon>Metazoa</taxon>
        <taxon>Spiralia</taxon>
        <taxon>Gnathifera</taxon>
        <taxon>Rotifera</taxon>
        <taxon>Eurotatoria</taxon>
        <taxon>Bdelloidea</taxon>
        <taxon>Philodinida</taxon>
        <taxon>Philodinidae</taxon>
        <taxon>Rotaria</taxon>
    </lineage>
</organism>
<gene>
    <name evidence="16" type="ORF">JXQ802_LOCUS36458</name>
    <name evidence="15" type="ORF">PYM288_LOCUS23466</name>
</gene>
<evidence type="ECO:0000313" key="17">
    <source>
        <dbReference type="Proteomes" id="UP000663870"/>
    </source>
</evidence>
<dbReference type="GO" id="GO:0005739">
    <property type="term" value="C:mitochondrion"/>
    <property type="evidence" value="ECO:0007669"/>
    <property type="project" value="GOC"/>
</dbReference>
<evidence type="ECO:0000256" key="10">
    <source>
        <dbReference type="ARBA" id="ARBA00023136"/>
    </source>
</evidence>
<reference evidence="16" key="1">
    <citation type="submission" date="2021-02" db="EMBL/GenBank/DDBJ databases">
        <authorList>
            <person name="Nowell W R."/>
        </authorList>
    </citation>
    <scope>NUCLEOTIDE SEQUENCE</scope>
</reference>
<dbReference type="Gene3D" id="1.10.1140.10">
    <property type="entry name" value="Bovine Mitochondrial F1-atpase, Atp Synthase Beta Chain, Chain D, domain 3"/>
    <property type="match status" value="1"/>
</dbReference>
<dbReference type="Proteomes" id="UP000663854">
    <property type="component" value="Unassembled WGS sequence"/>
</dbReference>
<evidence type="ECO:0000256" key="7">
    <source>
        <dbReference type="ARBA" id="ARBA00022840"/>
    </source>
</evidence>